<accession>A0A412QAQ0</accession>
<dbReference type="RefSeq" id="WP_117836076.1">
    <property type="nucleotide sequence ID" value="NZ_JADNLX010000001.1"/>
</dbReference>
<dbReference type="GO" id="GO:0005524">
    <property type="term" value="F:ATP binding"/>
    <property type="evidence" value="ECO:0007669"/>
    <property type="project" value="UniProtKB-KW"/>
</dbReference>
<dbReference type="EMBL" id="QRXJ01000020">
    <property type="protein sequence ID" value="RGT87814.1"/>
    <property type="molecule type" value="Genomic_DNA"/>
</dbReference>
<keyword evidence="1" id="KW-0547">Nucleotide-binding</keyword>
<dbReference type="SUPFAM" id="SSF52540">
    <property type="entry name" value="P-loop containing nucleoside triphosphate hydrolases"/>
    <property type="match status" value="1"/>
</dbReference>
<keyword evidence="1" id="KW-0067">ATP-binding</keyword>
<dbReference type="Gene3D" id="3.40.50.300">
    <property type="entry name" value="P-loop containing nucleotide triphosphate hydrolases"/>
    <property type="match status" value="1"/>
</dbReference>
<keyword evidence="2" id="KW-1185">Reference proteome</keyword>
<sequence length="304" mass="35912">MSKVIFVIGANATGKSYFIKERYNKQNIIILDVFDYQQRAYDAEGYGENDAISFYARYRCLMFANLQLLSDILKNVKNGQDVVVEQTFYKAKRRISFIDEIRKTADVSIEVYVMFPSDKVWESNLKKRNCAYTMENMKKEAENIEFPNPSEGFDAIYEVIDGAIKLRMNKPTPEIVEPAREEIKKERQEFADKEEKRLQRKELMASMETRPFWHYCEVCGKKKYMTAQQAYEEGWDYPPRMEKFGLLGPRKCGDCRLTDTLFWKINTEQKIPVVIDKTLSNRELQIWNRIKNEPESLLNKEKIK</sequence>
<dbReference type="Proteomes" id="UP000283360">
    <property type="component" value="Unassembled WGS sequence"/>
</dbReference>
<gene>
    <name evidence="1" type="ORF">DWX03_13550</name>
</gene>
<name>A0A412QAQ0_9FIRM</name>
<evidence type="ECO:0000313" key="2">
    <source>
        <dbReference type="Proteomes" id="UP000283360"/>
    </source>
</evidence>
<evidence type="ECO:0000313" key="1">
    <source>
        <dbReference type="EMBL" id="RGT87814.1"/>
    </source>
</evidence>
<comment type="caution">
    <text evidence="1">The sequence shown here is derived from an EMBL/GenBank/DDBJ whole genome shotgun (WGS) entry which is preliminary data.</text>
</comment>
<protein>
    <submittedName>
        <fullName evidence="1">ATP-binding protein</fullName>
    </submittedName>
</protein>
<dbReference type="AlphaFoldDB" id="A0A412QAQ0"/>
<reference evidence="1 2" key="1">
    <citation type="submission" date="2018-08" db="EMBL/GenBank/DDBJ databases">
        <title>A genome reference for cultivated species of the human gut microbiota.</title>
        <authorList>
            <person name="Zou Y."/>
            <person name="Xue W."/>
            <person name="Luo G."/>
        </authorList>
    </citation>
    <scope>NUCLEOTIDE SEQUENCE [LARGE SCALE GENOMIC DNA]</scope>
    <source>
        <strain evidence="1 2">AF18-12LB</strain>
    </source>
</reference>
<dbReference type="InterPro" id="IPR027417">
    <property type="entry name" value="P-loop_NTPase"/>
</dbReference>
<dbReference type="Pfam" id="PF13671">
    <property type="entry name" value="AAA_33"/>
    <property type="match status" value="1"/>
</dbReference>
<organism evidence="1 2">
    <name type="scientific">Coprococcus comes</name>
    <dbReference type="NCBI Taxonomy" id="410072"/>
    <lineage>
        <taxon>Bacteria</taxon>
        <taxon>Bacillati</taxon>
        <taxon>Bacillota</taxon>
        <taxon>Clostridia</taxon>
        <taxon>Lachnospirales</taxon>
        <taxon>Lachnospiraceae</taxon>
        <taxon>Coprococcus</taxon>
    </lineage>
</organism>
<proteinExistence type="predicted"/>